<feature type="non-terminal residue" evidence="1">
    <location>
        <position position="33"/>
    </location>
</feature>
<organism evidence="1">
    <name type="scientific">marine metagenome</name>
    <dbReference type="NCBI Taxonomy" id="408172"/>
    <lineage>
        <taxon>unclassified sequences</taxon>
        <taxon>metagenomes</taxon>
        <taxon>ecological metagenomes</taxon>
    </lineage>
</organism>
<dbReference type="EMBL" id="UINC01050768">
    <property type="protein sequence ID" value="SVB64128.1"/>
    <property type="molecule type" value="Genomic_DNA"/>
</dbReference>
<sequence length="33" mass="3752">MASSMIEMDCFMTASDLVPHDEELRENPLPTQL</sequence>
<reference evidence="1" key="1">
    <citation type="submission" date="2018-05" db="EMBL/GenBank/DDBJ databases">
        <authorList>
            <person name="Lanie J.A."/>
            <person name="Ng W.-L."/>
            <person name="Kazmierczak K.M."/>
            <person name="Andrzejewski T.M."/>
            <person name="Davidsen T.M."/>
            <person name="Wayne K.J."/>
            <person name="Tettelin H."/>
            <person name="Glass J.I."/>
            <person name="Rusch D."/>
            <person name="Podicherti R."/>
            <person name="Tsui H.-C.T."/>
            <person name="Winkler M.E."/>
        </authorList>
    </citation>
    <scope>NUCLEOTIDE SEQUENCE</scope>
</reference>
<dbReference type="AlphaFoldDB" id="A0A382FM22"/>
<proteinExistence type="predicted"/>
<accession>A0A382FM22</accession>
<name>A0A382FM22_9ZZZZ</name>
<protein>
    <submittedName>
        <fullName evidence="1">Uncharacterized protein</fullName>
    </submittedName>
</protein>
<evidence type="ECO:0000313" key="1">
    <source>
        <dbReference type="EMBL" id="SVB64128.1"/>
    </source>
</evidence>
<gene>
    <name evidence="1" type="ORF">METZ01_LOCUS216982</name>
</gene>